<feature type="domain" description="PAS" evidence="6">
    <location>
        <begin position="105"/>
        <end position="178"/>
    </location>
</feature>
<evidence type="ECO:0000256" key="4">
    <source>
        <dbReference type="ARBA" id="ARBA00022777"/>
    </source>
</evidence>
<dbReference type="CDD" id="cd16922">
    <property type="entry name" value="HATPase_EvgS-ArcB-TorS-like"/>
    <property type="match status" value="1"/>
</dbReference>
<accession>A0ABS6H3B9</accession>
<dbReference type="InterPro" id="IPR005467">
    <property type="entry name" value="His_kinase_dom"/>
</dbReference>
<dbReference type="PROSITE" id="PS50112">
    <property type="entry name" value="PAS"/>
    <property type="match status" value="4"/>
</dbReference>
<dbReference type="SMART" id="SM00091">
    <property type="entry name" value="PAS"/>
    <property type="match status" value="4"/>
</dbReference>
<dbReference type="InterPro" id="IPR003018">
    <property type="entry name" value="GAF"/>
</dbReference>
<dbReference type="InterPro" id="IPR001610">
    <property type="entry name" value="PAC"/>
</dbReference>
<keyword evidence="4" id="KW-0418">Kinase</keyword>
<dbReference type="NCBIfam" id="TIGR00229">
    <property type="entry name" value="sensory_box"/>
    <property type="match status" value="3"/>
</dbReference>
<evidence type="ECO:0000259" key="7">
    <source>
        <dbReference type="PROSITE" id="PS50113"/>
    </source>
</evidence>
<feature type="domain" description="PAS" evidence="6">
    <location>
        <begin position="221"/>
        <end position="291"/>
    </location>
</feature>
<evidence type="ECO:0000256" key="3">
    <source>
        <dbReference type="ARBA" id="ARBA00022679"/>
    </source>
</evidence>
<organism evidence="8 9">
    <name type="scientific">Falsiroseomonas oleicola</name>
    <dbReference type="NCBI Taxonomy" id="2801474"/>
    <lineage>
        <taxon>Bacteria</taxon>
        <taxon>Pseudomonadati</taxon>
        <taxon>Pseudomonadota</taxon>
        <taxon>Alphaproteobacteria</taxon>
        <taxon>Acetobacterales</taxon>
        <taxon>Roseomonadaceae</taxon>
        <taxon>Falsiroseomonas</taxon>
    </lineage>
</organism>
<dbReference type="CDD" id="cd00082">
    <property type="entry name" value="HisKA"/>
    <property type="match status" value="1"/>
</dbReference>
<proteinExistence type="predicted"/>
<dbReference type="InterPro" id="IPR000700">
    <property type="entry name" value="PAS-assoc_C"/>
</dbReference>
<comment type="catalytic activity">
    <reaction evidence="1">
        <text>ATP + protein L-histidine = ADP + protein N-phospho-L-histidine.</text>
        <dbReference type="EC" id="2.7.13.3"/>
    </reaction>
</comment>
<protein>
    <recommendedName>
        <fullName evidence="2">histidine kinase</fullName>
        <ecNumber evidence="2">2.7.13.3</ecNumber>
    </recommendedName>
</protein>
<dbReference type="SMART" id="SM00086">
    <property type="entry name" value="PAC"/>
    <property type="match status" value="3"/>
</dbReference>
<dbReference type="SMART" id="SM00387">
    <property type="entry name" value="HATPase_c"/>
    <property type="match status" value="1"/>
</dbReference>
<dbReference type="EC" id="2.7.13.3" evidence="2"/>
<dbReference type="Pfam" id="PF08448">
    <property type="entry name" value="PAS_4"/>
    <property type="match status" value="2"/>
</dbReference>
<dbReference type="Pfam" id="PF13185">
    <property type="entry name" value="GAF_2"/>
    <property type="match status" value="1"/>
</dbReference>
<name>A0ABS6H3B9_9PROT</name>
<dbReference type="RefSeq" id="WP_216873441.1">
    <property type="nucleotide sequence ID" value="NZ_JAERQM010000001.1"/>
</dbReference>
<dbReference type="PROSITE" id="PS50109">
    <property type="entry name" value="HIS_KIN"/>
    <property type="match status" value="1"/>
</dbReference>
<keyword evidence="3" id="KW-0808">Transferase</keyword>
<evidence type="ECO:0000313" key="9">
    <source>
        <dbReference type="Proteomes" id="UP000689967"/>
    </source>
</evidence>
<dbReference type="InterPro" id="IPR013656">
    <property type="entry name" value="PAS_4"/>
</dbReference>
<dbReference type="CDD" id="cd00130">
    <property type="entry name" value="PAS"/>
    <property type="match status" value="4"/>
</dbReference>
<dbReference type="InterPro" id="IPR013767">
    <property type="entry name" value="PAS_fold"/>
</dbReference>
<dbReference type="InterPro" id="IPR003594">
    <property type="entry name" value="HATPase_dom"/>
</dbReference>
<evidence type="ECO:0000256" key="2">
    <source>
        <dbReference type="ARBA" id="ARBA00012438"/>
    </source>
</evidence>
<feature type="domain" description="Histidine kinase" evidence="5">
    <location>
        <begin position="656"/>
        <end position="877"/>
    </location>
</feature>
<feature type="domain" description="PAS" evidence="6">
    <location>
        <begin position="27"/>
        <end position="56"/>
    </location>
</feature>
<reference evidence="8 9" key="1">
    <citation type="submission" date="2021-01" db="EMBL/GenBank/DDBJ databases">
        <title>Roseomonas sp. nov, a bacterium isolated from an oil production mixture in Yumen Oilfield.</title>
        <authorList>
            <person name="Wu D."/>
        </authorList>
    </citation>
    <scope>NUCLEOTIDE SEQUENCE [LARGE SCALE GENOMIC DNA]</scope>
    <source>
        <strain evidence="8 9">ROY-5-3</strain>
    </source>
</reference>
<dbReference type="SMART" id="SM00065">
    <property type="entry name" value="GAF"/>
    <property type="match status" value="1"/>
</dbReference>
<dbReference type="Pfam" id="PF00989">
    <property type="entry name" value="PAS"/>
    <property type="match status" value="1"/>
</dbReference>
<feature type="domain" description="PAC" evidence="7">
    <location>
        <begin position="294"/>
        <end position="346"/>
    </location>
</feature>
<feature type="domain" description="PAS" evidence="6">
    <location>
        <begin position="531"/>
        <end position="594"/>
    </location>
</feature>
<sequence>MPHRQAEASVPLDSLRPLLDQLGQVGICLVDMEGRITAWDPVCAELIGHEATDVLGCQASDILPPPGPDSAIGRSRLPLRAADGTPAGHAEILRPLPQAAPPERREARYQTLFDHAQIGILLADPQSRYIDANPAICAMLGHAREELVGMTAADILAEGELARLSATLRDLHAGLRHRQEWRLRRKDGSTLPAEVVVTPLPDGLLLAMLLDRSDRQQAERIRDHLAAIVQSSSDAIVAEDMEGRIMSWNAAAEAMFGYSAVEMVGAPITRLVPPDRQREAALRIDRLRRGEKLEVVETQRRAKDGRLIDISVTTSPIWDQQGQVVGASRAVRDITTLRQRDREIARLSRLYAALSQVNQAIVWTRDRDTLFQRICEALVTHGGFRMAWIGWQDAALAQLRPVAAHGVAERDVQRGFAKATQLDPAFLAFRSGETSIHNSLTADPAILPWRQHGSGREVEACAAIPIRQGGTVRGVLTVCSDRADVFHDKEVALLEEAATDISFALDNQEREVARRAAEERLRHEKLFSDTIIESLPGILYFYDQDGRFLRWNRNFETVSGYSAAEIVQMHPLDFFGAEDQPLLQQRIGQVFENGEAVVEAAFLSRDGTSHPYLFTGRRVEFEGRTCLIGAGIDLSDREKRHRAEAADRIKSAFLATMSHELRTPLNSIIGFTGIMLQGLAGPLNMEQGKQLGMVQNSARHLLALVNDVLDISKIEAGQLEVEREAFDPRRAIDRVMAAVTPQAAAKGLMLDLVVPAPLGQGIGDARRFEQVLLNLLSNAIKFTDAGRVELSAERLPGPPAALRVAVADTGIGIREHDLAGLFQPFRQIASGLARRSEGTGLGLAICRRLCELMGGGVTAESTPGQGSRFTVTLPLEEAP</sequence>
<evidence type="ECO:0000313" key="8">
    <source>
        <dbReference type="EMBL" id="MBU8543151.1"/>
    </source>
</evidence>
<keyword evidence="9" id="KW-1185">Reference proteome</keyword>
<dbReference type="InterPro" id="IPR000014">
    <property type="entry name" value="PAS"/>
</dbReference>
<dbReference type="SMART" id="SM00388">
    <property type="entry name" value="HisKA"/>
    <property type="match status" value="1"/>
</dbReference>
<dbReference type="PANTHER" id="PTHR43047">
    <property type="entry name" value="TWO-COMPONENT HISTIDINE PROTEIN KINASE"/>
    <property type="match status" value="1"/>
</dbReference>
<gene>
    <name evidence="8" type="ORF">JJQ90_05505</name>
</gene>
<dbReference type="Pfam" id="PF02518">
    <property type="entry name" value="HATPase_c"/>
    <property type="match status" value="1"/>
</dbReference>
<dbReference type="PROSITE" id="PS50113">
    <property type="entry name" value="PAC"/>
    <property type="match status" value="1"/>
</dbReference>
<dbReference type="Pfam" id="PF00512">
    <property type="entry name" value="HisKA"/>
    <property type="match status" value="1"/>
</dbReference>
<evidence type="ECO:0000256" key="1">
    <source>
        <dbReference type="ARBA" id="ARBA00000085"/>
    </source>
</evidence>
<evidence type="ECO:0000259" key="6">
    <source>
        <dbReference type="PROSITE" id="PS50112"/>
    </source>
</evidence>
<dbReference type="InterPro" id="IPR003661">
    <property type="entry name" value="HisK_dim/P_dom"/>
</dbReference>
<dbReference type="Proteomes" id="UP000689967">
    <property type="component" value="Unassembled WGS sequence"/>
</dbReference>
<evidence type="ECO:0000259" key="5">
    <source>
        <dbReference type="PROSITE" id="PS50109"/>
    </source>
</evidence>
<comment type="caution">
    <text evidence="8">The sequence shown here is derived from an EMBL/GenBank/DDBJ whole genome shotgun (WGS) entry which is preliminary data.</text>
</comment>
<dbReference type="EMBL" id="JAERQM010000001">
    <property type="protein sequence ID" value="MBU8543151.1"/>
    <property type="molecule type" value="Genomic_DNA"/>
</dbReference>